<dbReference type="SUPFAM" id="SSF75712">
    <property type="entry name" value="Rad50 coiled-coil Zn hook"/>
    <property type="match status" value="1"/>
</dbReference>
<dbReference type="AlphaFoldDB" id="A0A133U325"/>
<dbReference type="PANTHER" id="PTHR39081">
    <property type="entry name" value="MUT7-C DOMAIN-CONTAINING PROTEIN"/>
    <property type="match status" value="1"/>
</dbReference>
<reference evidence="2 3" key="1">
    <citation type="journal article" date="2016" name="Sci. Rep.">
        <title>Metabolic traits of an uncultured archaeal lineage -MSBL1- from brine pools of the Red Sea.</title>
        <authorList>
            <person name="Mwirichia R."/>
            <person name="Alam I."/>
            <person name="Rashid M."/>
            <person name="Vinu M."/>
            <person name="Ba-Alawi W."/>
            <person name="Anthony Kamau A."/>
            <person name="Kamanda Ngugi D."/>
            <person name="Goker M."/>
            <person name="Klenk H.P."/>
            <person name="Bajic V."/>
            <person name="Stingl U."/>
        </authorList>
    </citation>
    <scope>NUCLEOTIDE SEQUENCE [LARGE SCALE GENOMIC DNA]</scope>
    <source>
        <strain evidence="2">SCGC-AAA259B11</strain>
    </source>
</reference>
<dbReference type="PANTHER" id="PTHR39081:SF1">
    <property type="entry name" value="MUT7-C RNASE DOMAIN-CONTAINING PROTEIN"/>
    <property type="match status" value="1"/>
</dbReference>
<dbReference type="InterPro" id="IPR002782">
    <property type="entry name" value="Mut7-C_RNAse_dom"/>
</dbReference>
<feature type="domain" description="Mut7-C RNAse" evidence="1">
    <location>
        <begin position="1"/>
        <end position="154"/>
    </location>
</feature>
<sequence length="163" mass="18743">MKIIADGMLGKITRWLRLAGEDVININDYPISPEEEDEVLLNIAEEQSRILITRDVNLYRRAVKKDIESILLEETDDIAKQLLKISESVDGDVEIDLNNSRCPVCNGKLKAKGKSFVSGKVPKNVLEKNDKFWRCEDCGKIYWQGSHWKKMTETVEKYEDLRG</sequence>
<keyword evidence="3" id="KW-1185">Reference proteome</keyword>
<name>A0A133U325_9EURY</name>
<comment type="caution">
    <text evidence="2">The sequence shown here is derived from an EMBL/GenBank/DDBJ whole genome shotgun (WGS) entry which is preliminary data.</text>
</comment>
<evidence type="ECO:0000259" key="1">
    <source>
        <dbReference type="Pfam" id="PF01927"/>
    </source>
</evidence>
<organism evidence="2 3">
    <name type="scientific">candidate division MSBL1 archaeon SCGC-AAA259B11</name>
    <dbReference type="NCBI Taxonomy" id="1698260"/>
    <lineage>
        <taxon>Archaea</taxon>
        <taxon>Methanobacteriati</taxon>
        <taxon>Methanobacteriota</taxon>
        <taxon>candidate division MSBL1</taxon>
    </lineage>
</organism>
<dbReference type="Proteomes" id="UP000070184">
    <property type="component" value="Unassembled WGS sequence"/>
</dbReference>
<dbReference type="EMBL" id="LHXK01000102">
    <property type="protein sequence ID" value="KXA88583.1"/>
    <property type="molecule type" value="Genomic_DNA"/>
</dbReference>
<gene>
    <name evidence="2" type="ORF">AKJ61_04615</name>
</gene>
<evidence type="ECO:0000313" key="2">
    <source>
        <dbReference type="EMBL" id="KXA88583.1"/>
    </source>
</evidence>
<proteinExistence type="predicted"/>
<dbReference type="Pfam" id="PF01927">
    <property type="entry name" value="Mut7-C"/>
    <property type="match status" value="1"/>
</dbReference>
<evidence type="ECO:0000313" key="3">
    <source>
        <dbReference type="Proteomes" id="UP000070184"/>
    </source>
</evidence>
<dbReference type="InterPro" id="IPR029060">
    <property type="entry name" value="PIN-like_dom_sf"/>
</dbReference>
<accession>A0A133U325</accession>
<dbReference type="SUPFAM" id="SSF88723">
    <property type="entry name" value="PIN domain-like"/>
    <property type="match status" value="1"/>
</dbReference>
<protein>
    <recommendedName>
        <fullName evidence="1">Mut7-C RNAse domain-containing protein</fullName>
    </recommendedName>
</protein>